<dbReference type="PANTHER" id="PTHR30404:SF0">
    <property type="entry name" value="N-ACETYLMURAMOYL-L-ALANINE AMIDASE AMIC"/>
    <property type="match status" value="1"/>
</dbReference>
<evidence type="ECO:0000256" key="2">
    <source>
        <dbReference type="SAM" id="MobiDB-lite"/>
    </source>
</evidence>
<feature type="compositionally biased region" description="Basic and acidic residues" evidence="2">
    <location>
        <begin position="197"/>
        <end position="232"/>
    </location>
</feature>
<evidence type="ECO:0000256" key="1">
    <source>
        <dbReference type="ARBA" id="ARBA00022801"/>
    </source>
</evidence>
<dbReference type="InterPro" id="IPR002508">
    <property type="entry name" value="MurNAc-LAA_cat"/>
</dbReference>
<dbReference type="Proteomes" id="UP000281813">
    <property type="component" value="Unassembled WGS sequence"/>
</dbReference>
<name>A0A494YZW8_9BACI</name>
<accession>A0A494YZW8</accession>
<dbReference type="Pfam" id="PF07538">
    <property type="entry name" value="ChW"/>
    <property type="match status" value="9"/>
</dbReference>
<sequence>MTMHKKIFLITSMLMILVYPFTGNIAYATEYYSQGNLDEGSNYYFIHYDGEEQKVTIEKNIILFLTGWTDETNSAVNGKIEIQDDSSNLTKDIILKVTNERSEMVVISEDETIHYRLAESDSFKFEEIQPLELNNQITVVAENENGTSIEEVKTVDEYDTVINQGLAYYSIDENNEKIKITEEEYDSLNAVVEEESKDNFSEQKSSENEEKSSEEKPTKETLTASEDHPEELLMKKSLKVSLEENPSINYATHVQGDSWQDPVSNGETSGTKGQAKRLEAIKISIGNIQDLGVKYATHVQSDGWLDYVPGGEISGTTGKHKRLEAIKIELTGKKAKDYDIYYRVHAQTFGWLDWAKNGEPAGTEGLSKRLEAIEIKLVKKGGNAPGPTAEPFLTEPSIVYSTHVQTSGWIDFVADGAISGTKGQAKRLESIKIDLKDTPYSGGVTYSTHVQSKGWLNNASNGNQSGTTGESKRMEAIKISLTGDIAKHYDIYYRVHSQTFGWLDWAKNGEKAGTEGLSKRLEAIEIELVEKDGKAPGSTSKPFLTNPSVVYSTHVQSHGWMDFVADGAMSGTKGQAKRLEAININLEHAPYSGDIVYSTHVQSRGWLSNVSDGDISGTSGQSKRMEAIKINLTGEISKYYDVYYRVHIQGYGWLGWAKNGMRAGSEGQSKRLEAIEIKLVTKGKGATVNEGEAFKQPKTVFLDPGHGGSDSGATAGGFHEADLNLSVAKKVQKLLQDRGFNVYMSRTNDSYLSLLERSKKANALNADIFVSIHHNSGVSTANGIESYYYKYDKNYPSKINKDMHNNPKRVLNSMSLTNLINRNMVSYTGAYNRGTYGKTFAVLRESAMPATLLELGFISNPSERRKLVVDAYQNKLAKAIADGIDEYFKIN</sequence>
<gene>
    <name evidence="4" type="ORF">D8M05_09515</name>
</gene>
<evidence type="ECO:0000313" key="5">
    <source>
        <dbReference type="Proteomes" id="UP000281813"/>
    </source>
</evidence>
<feature type="region of interest" description="Disordered" evidence="2">
    <location>
        <begin position="194"/>
        <end position="232"/>
    </location>
</feature>
<dbReference type="OrthoDB" id="9763643at2"/>
<proteinExistence type="predicted"/>
<dbReference type="SUPFAM" id="SSF53187">
    <property type="entry name" value="Zn-dependent exopeptidases"/>
    <property type="match status" value="1"/>
</dbReference>
<dbReference type="GO" id="GO:0030288">
    <property type="term" value="C:outer membrane-bounded periplasmic space"/>
    <property type="evidence" value="ECO:0007669"/>
    <property type="project" value="TreeGrafter"/>
</dbReference>
<protein>
    <submittedName>
        <fullName evidence="4">N-acetylmuramoyl-L-alanine amidase</fullName>
    </submittedName>
</protein>
<dbReference type="EMBL" id="RBZO01000012">
    <property type="protein sequence ID" value="RKQ15733.1"/>
    <property type="molecule type" value="Genomic_DNA"/>
</dbReference>
<dbReference type="SMART" id="SM00646">
    <property type="entry name" value="Ami_3"/>
    <property type="match status" value="1"/>
</dbReference>
<dbReference type="AlphaFoldDB" id="A0A494YZW8"/>
<dbReference type="GO" id="GO:0009253">
    <property type="term" value="P:peptidoglycan catabolic process"/>
    <property type="evidence" value="ECO:0007669"/>
    <property type="project" value="InterPro"/>
</dbReference>
<dbReference type="InterPro" id="IPR006637">
    <property type="entry name" value="ChW"/>
</dbReference>
<evidence type="ECO:0000313" key="4">
    <source>
        <dbReference type="EMBL" id="RKQ15733.1"/>
    </source>
</evidence>
<dbReference type="SMART" id="SM00728">
    <property type="entry name" value="ChW"/>
    <property type="match status" value="9"/>
</dbReference>
<reference evidence="4 5" key="1">
    <citation type="journal article" date="2015" name="Antonie Van Leeuwenhoek">
        <title>Oceanobacillus bengalensis sp. nov., a bacterium isolated from seawater of the Bay of Bengal.</title>
        <authorList>
            <person name="Yongchang O."/>
            <person name="Xiang W."/>
            <person name="Wang G."/>
        </authorList>
    </citation>
    <scope>NUCLEOTIDE SEQUENCE [LARGE SCALE GENOMIC DNA]</scope>
    <source>
        <strain evidence="4 5">MCCC 1K00260</strain>
    </source>
</reference>
<keyword evidence="5" id="KW-1185">Reference proteome</keyword>
<evidence type="ECO:0000259" key="3">
    <source>
        <dbReference type="SMART" id="SM00646"/>
    </source>
</evidence>
<organism evidence="4 5">
    <name type="scientific">Oceanobacillus bengalensis</name>
    <dbReference type="NCBI Taxonomy" id="1435466"/>
    <lineage>
        <taxon>Bacteria</taxon>
        <taxon>Bacillati</taxon>
        <taxon>Bacillota</taxon>
        <taxon>Bacilli</taxon>
        <taxon>Bacillales</taxon>
        <taxon>Bacillaceae</taxon>
        <taxon>Oceanobacillus</taxon>
    </lineage>
</organism>
<dbReference type="CDD" id="cd02696">
    <property type="entry name" value="MurNAc-LAA"/>
    <property type="match status" value="1"/>
</dbReference>
<keyword evidence="1" id="KW-0378">Hydrolase</keyword>
<dbReference type="Pfam" id="PF01520">
    <property type="entry name" value="Amidase_3"/>
    <property type="match status" value="1"/>
</dbReference>
<dbReference type="Gene3D" id="3.40.630.40">
    <property type="entry name" value="Zn-dependent exopeptidases"/>
    <property type="match status" value="1"/>
</dbReference>
<feature type="domain" description="MurNAc-LAA" evidence="3">
    <location>
        <begin position="758"/>
        <end position="885"/>
    </location>
</feature>
<comment type="caution">
    <text evidence="4">The sequence shown here is derived from an EMBL/GenBank/DDBJ whole genome shotgun (WGS) entry which is preliminary data.</text>
</comment>
<dbReference type="GO" id="GO:0008745">
    <property type="term" value="F:N-acetylmuramoyl-L-alanine amidase activity"/>
    <property type="evidence" value="ECO:0007669"/>
    <property type="project" value="InterPro"/>
</dbReference>
<dbReference type="PANTHER" id="PTHR30404">
    <property type="entry name" value="N-ACETYLMURAMOYL-L-ALANINE AMIDASE"/>
    <property type="match status" value="1"/>
</dbReference>
<dbReference type="InterPro" id="IPR050695">
    <property type="entry name" value="N-acetylmuramoyl_amidase_3"/>
</dbReference>